<comment type="function">
    <text evidence="3">Involved in the assembly of C/D box small nucleolar ribonucleoprotein (snoRNP) particles. Recruits the SWI/SNF complex to the core promoter of rRNA genes and enhances pre-rRNA transcription. Mediates interaction of TELO2 with the R2TP complex which is necessary for the stability of MTOR and SMG1. Positively regulates the assembly and activity of the mTORC1 complex.</text>
</comment>
<dbReference type="GO" id="GO:1990904">
    <property type="term" value="C:ribonucleoprotein complex"/>
    <property type="evidence" value="ECO:0007669"/>
    <property type="project" value="TreeGrafter"/>
</dbReference>
<comment type="similarity">
    <text evidence="1">Belongs to the PIH1 family.</text>
</comment>
<dbReference type="GO" id="GO:0097255">
    <property type="term" value="C:R2TP complex"/>
    <property type="evidence" value="ECO:0007669"/>
    <property type="project" value="TreeGrafter"/>
</dbReference>
<accession>A0A9R1U6J1</accession>
<evidence type="ECO:0000313" key="6">
    <source>
        <dbReference type="Proteomes" id="UP000694866"/>
    </source>
</evidence>
<dbReference type="Proteomes" id="UP000694866">
    <property type="component" value="Unplaced"/>
</dbReference>
<evidence type="ECO:0000256" key="3">
    <source>
        <dbReference type="ARBA" id="ARBA00046233"/>
    </source>
</evidence>
<dbReference type="RefSeq" id="XP_011309057.1">
    <property type="nucleotide sequence ID" value="XM_011310755.1"/>
</dbReference>
<keyword evidence="6" id="KW-1185">Reference proteome</keyword>
<gene>
    <name evidence="7" type="primary">LOC105270067</name>
</gene>
<sequence>MPNTLLDVDESLLKKNLLLAEYKENEDEFDRLLKTLEEPHTPSVVFRPHPGVCVKTKVDSGGKIFVNICHTTEIPPPEDISDDRFHEILAEDSPAWCIPMSIGHERLEADKSGSQCPTYDVAINTKFYNKCQEKKHFFAFAVLTILSAIGEKYDKVVDSENYVVLKNRKVVGKLHDHRVAKRPPKYSSANSAPKPLIQEISENKLTKSKDKKQMLESVQVADNSHYVIFRTPKAGEPQKLIGYFKLPNQCSKNDIRADIGEDRILIDVISYNYLVDIFVPFAIDQSSTTASLDTDLNILRVDMPLILT</sequence>
<dbReference type="KEGG" id="fas:105270067"/>
<dbReference type="GO" id="GO:0006364">
    <property type="term" value="P:rRNA processing"/>
    <property type="evidence" value="ECO:0007669"/>
    <property type="project" value="TreeGrafter"/>
</dbReference>
<feature type="domain" description="PIH1D1/2/3 CS-like" evidence="5">
    <location>
        <begin position="234"/>
        <end position="305"/>
    </location>
</feature>
<evidence type="ECO:0000256" key="1">
    <source>
        <dbReference type="ARBA" id="ARBA00008511"/>
    </source>
</evidence>
<name>A0A9R1U6J1_9HYME</name>
<dbReference type="GeneID" id="105270067"/>
<feature type="domain" description="PIH1 N-terminal" evidence="4">
    <location>
        <begin position="24"/>
        <end position="185"/>
    </location>
</feature>
<dbReference type="InterPro" id="IPR041442">
    <property type="entry name" value="PIH1D1/2/3_CS-like"/>
</dbReference>
<dbReference type="Pfam" id="PF08190">
    <property type="entry name" value="PIH1"/>
    <property type="match status" value="1"/>
</dbReference>
<dbReference type="CTD" id="55011"/>
<dbReference type="Pfam" id="PF18201">
    <property type="entry name" value="PIH1_CS"/>
    <property type="match status" value="1"/>
</dbReference>
<dbReference type="PANTHER" id="PTHR22997:SF0">
    <property type="entry name" value="PIH1 DOMAIN-CONTAINING PROTEIN 1"/>
    <property type="match status" value="1"/>
</dbReference>
<evidence type="ECO:0000259" key="4">
    <source>
        <dbReference type="Pfam" id="PF08190"/>
    </source>
</evidence>
<proteinExistence type="inferred from homology"/>
<protein>
    <recommendedName>
        <fullName evidence="2">PIH1 domain-containing protein 1</fullName>
    </recommendedName>
</protein>
<dbReference type="AlphaFoldDB" id="A0A9R1U6J1"/>
<evidence type="ECO:0000259" key="5">
    <source>
        <dbReference type="Pfam" id="PF18201"/>
    </source>
</evidence>
<dbReference type="GO" id="GO:0005737">
    <property type="term" value="C:cytoplasm"/>
    <property type="evidence" value="ECO:0007669"/>
    <property type="project" value="TreeGrafter"/>
</dbReference>
<organism evidence="6 7">
    <name type="scientific">Fopius arisanus</name>
    <dbReference type="NCBI Taxonomy" id="64838"/>
    <lineage>
        <taxon>Eukaryota</taxon>
        <taxon>Metazoa</taxon>
        <taxon>Ecdysozoa</taxon>
        <taxon>Arthropoda</taxon>
        <taxon>Hexapoda</taxon>
        <taxon>Insecta</taxon>
        <taxon>Pterygota</taxon>
        <taxon>Neoptera</taxon>
        <taxon>Endopterygota</taxon>
        <taxon>Hymenoptera</taxon>
        <taxon>Apocrita</taxon>
        <taxon>Ichneumonoidea</taxon>
        <taxon>Braconidae</taxon>
        <taxon>Opiinae</taxon>
        <taxon>Fopius</taxon>
    </lineage>
</organism>
<dbReference type="GO" id="GO:0000492">
    <property type="term" value="P:box C/D snoRNP assembly"/>
    <property type="evidence" value="ECO:0007669"/>
    <property type="project" value="TreeGrafter"/>
</dbReference>
<dbReference type="PANTHER" id="PTHR22997">
    <property type="entry name" value="PIH1 DOMAIN-CONTAINING PROTEIN 1"/>
    <property type="match status" value="1"/>
</dbReference>
<dbReference type="OrthoDB" id="5135119at2759"/>
<dbReference type="InterPro" id="IPR012981">
    <property type="entry name" value="PIH1_N"/>
</dbReference>
<reference evidence="7" key="1">
    <citation type="submission" date="2025-08" db="UniProtKB">
        <authorList>
            <consortium name="RefSeq"/>
        </authorList>
    </citation>
    <scope>IDENTIFICATION</scope>
    <source>
        <strain evidence="7">USDA-PBARC FA_bdor</strain>
        <tissue evidence="7">Whole organism</tissue>
    </source>
</reference>
<evidence type="ECO:0000256" key="2">
    <source>
        <dbReference type="ARBA" id="ARBA00040540"/>
    </source>
</evidence>
<dbReference type="InterPro" id="IPR050734">
    <property type="entry name" value="PIH1/Kintoun_subfamily"/>
</dbReference>
<evidence type="ECO:0000313" key="7">
    <source>
        <dbReference type="RefSeq" id="XP_011309057.1"/>
    </source>
</evidence>